<organism evidence="1 2">
    <name type="scientific">Stigmatella erecta</name>
    <dbReference type="NCBI Taxonomy" id="83460"/>
    <lineage>
        <taxon>Bacteria</taxon>
        <taxon>Pseudomonadati</taxon>
        <taxon>Myxococcota</taxon>
        <taxon>Myxococcia</taxon>
        <taxon>Myxococcales</taxon>
        <taxon>Cystobacterineae</taxon>
        <taxon>Archangiaceae</taxon>
        <taxon>Stigmatella</taxon>
    </lineage>
</organism>
<dbReference type="Proteomes" id="UP000199181">
    <property type="component" value="Unassembled WGS sequence"/>
</dbReference>
<evidence type="ECO:0000313" key="1">
    <source>
        <dbReference type="EMBL" id="SES92331.1"/>
    </source>
</evidence>
<keyword evidence="2" id="KW-1185">Reference proteome</keyword>
<dbReference type="EMBL" id="FOIJ01000001">
    <property type="protein sequence ID" value="SES92331.1"/>
    <property type="molecule type" value="Genomic_DNA"/>
</dbReference>
<evidence type="ECO:0000313" key="2">
    <source>
        <dbReference type="Proteomes" id="UP000199181"/>
    </source>
</evidence>
<gene>
    <name evidence="1" type="ORF">SAMN05443639_101649</name>
</gene>
<dbReference type="AlphaFoldDB" id="A0A1I0AE14"/>
<protein>
    <submittedName>
        <fullName evidence="1">Uncharacterized protein</fullName>
    </submittedName>
</protein>
<proteinExistence type="predicted"/>
<name>A0A1I0AE14_9BACT</name>
<dbReference type="RefSeq" id="WP_093515515.1">
    <property type="nucleotide sequence ID" value="NZ_FOIJ01000001.1"/>
</dbReference>
<accession>A0A1I0AE14</accession>
<reference evidence="2" key="1">
    <citation type="submission" date="2016-10" db="EMBL/GenBank/DDBJ databases">
        <authorList>
            <person name="Varghese N."/>
            <person name="Submissions S."/>
        </authorList>
    </citation>
    <scope>NUCLEOTIDE SEQUENCE [LARGE SCALE GENOMIC DNA]</scope>
    <source>
        <strain evidence="2">DSM 16858</strain>
    </source>
</reference>
<sequence>MSKWVNILLVLAVAALPIPGEAYEPPKLTVLKSFRELAKAKKGDVLQLHVAPAGVVTGDSGVIYAEPCNPKDPAIQKRTGLVGTVEIEDVPAADSERMNSLNTQEFTNRSALTCYTVVAKLKATEAGFTKLSFLSAAPSGRRPYDKRLNPSRGD</sequence>